<dbReference type="RefSeq" id="WP_209970272.1">
    <property type="nucleotide sequence ID" value="NZ_JAGGLB010000002.1"/>
</dbReference>
<dbReference type="InterPro" id="IPR050640">
    <property type="entry name" value="Bact_2-comp_sensor_kinase"/>
</dbReference>
<dbReference type="SUPFAM" id="SSF158472">
    <property type="entry name" value="HAMP domain-like"/>
    <property type="match status" value="1"/>
</dbReference>
<keyword evidence="7" id="KW-1133">Transmembrane helix</keyword>
<dbReference type="Gene3D" id="3.30.565.10">
    <property type="entry name" value="Histidine kinase-like ATPase, C-terminal domain"/>
    <property type="match status" value="1"/>
</dbReference>
<feature type="transmembrane region" description="Helical" evidence="7">
    <location>
        <begin position="26"/>
        <end position="46"/>
    </location>
</feature>
<dbReference type="Pfam" id="PF06580">
    <property type="entry name" value="His_kinase"/>
    <property type="match status" value="1"/>
</dbReference>
<evidence type="ECO:0000256" key="2">
    <source>
        <dbReference type="ARBA" id="ARBA00022475"/>
    </source>
</evidence>
<dbReference type="EMBL" id="JAGGLB010000002">
    <property type="protein sequence ID" value="MBP1989466.1"/>
    <property type="molecule type" value="Genomic_DNA"/>
</dbReference>
<comment type="subcellular location">
    <subcellularLocation>
        <location evidence="1">Cell membrane</location>
        <topology evidence="1">Multi-pass membrane protein</topology>
    </subcellularLocation>
</comment>
<dbReference type="InterPro" id="IPR003660">
    <property type="entry name" value="HAMP_dom"/>
</dbReference>
<keyword evidence="2" id="KW-1003">Cell membrane</keyword>
<organism evidence="9 10">
    <name type="scientific">Paenibacillus eucommiae</name>
    <dbReference type="NCBI Taxonomy" id="1355755"/>
    <lineage>
        <taxon>Bacteria</taxon>
        <taxon>Bacillati</taxon>
        <taxon>Bacillota</taxon>
        <taxon>Bacilli</taxon>
        <taxon>Bacillales</taxon>
        <taxon>Paenibacillaceae</taxon>
        <taxon>Paenibacillus</taxon>
    </lineage>
</organism>
<dbReference type="SMART" id="SM00304">
    <property type="entry name" value="HAMP"/>
    <property type="match status" value="1"/>
</dbReference>
<dbReference type="PANTHER" id="PTHR34220">
    <property type="entry name" value="SENSOR HISTIDINE KINASE YPDA"/>
    <property type="match status" value="1"/>
</dbReference>
<dbReference type="CDD" id="cd06225">
    <property type="entry name" value="HAMP"/>
    <property type="match status" value="1"/>
</dbReference>
<evidence type="ECO:0000256" key="5">
    <source>
        <dbReference type="ARBA" id="ARBA00022777"/>
    </source>
</evidence>
<dbReference type="PROSITE" id="PS50885">
    <property type="entry name" value="HAMP"/>
    <property type="match status" value="1"/>
</dbReference>
<keyword evidence="3" id="KW-0597">Phosphoprotein</keyword>
<dbReference type="Gene3D" id="6.10.340.10">
    <property type="match status" value="1"/>
</dbReference>
<feature type="transmembrane region" description="Helical" evidence="7">
    <location>
        <begin position="276"/>
        <end position="299"/>
    </location>
</feature>
<evidence type="ECO:0000313" key="10">
    <source>
        <dbReference type="Proteomes" id="UP001519287"/>
    </source>
</evidence>
<evidence type="ECO:0000256" key="4">
    <source>
        <dbReference type="ARBA" id="ARBA00022679"/>
    </source>
</evidence>
<evidence type="ECO:0000256" key="1">
    <source>
        <dbReference type="ARBA" id="ARBA00004651"/>
    </source>
</evidence>
<name>A0ABS4IPH0_9BACL</name>
<keyword evidence="7" id="KW-0812">Transmembrane</keyword>
<keyword evidence="6 7" id="KW-0472">Membrane</keyword>
<dbReference type="Pfam" id="PF02518">
    <property type="entry name" value="HATPase_c"/>
    <property type="match status" value="1"/>
</dbReference>
<keyword evidence="10" id="KW-1185">Reference proteome</keyword>
<evidence type="ECO:0000256" key="6">
    <source>
        <dbReference type="ARBA" id="ARBA00023136"/>
    </source>
</evidence>
<comment type="caution">
    <text evidence="9">The sequence shown here is derived from an EMBL/GenBank/DDBJ whole genome shotgun (WGS) entry which is preliminary data.</text>
</comment>
<dbReference type="InterPro" id="IPR010559">
    <property type="entry name" value="Sig_transdc_His_kin_internal"/>
</dbReference>
<dbReference type="SUPFAM" id="SSF55874">
    <property type="entry name" value="ATPase domain of HSP90 chaperone/DNA topoisomerase II/histidine kinase"/>
    <property type="match status" value="1"/>
</dbReference>
<evidence type="ECO:0000259" key="8">
    <source>
        <dbReference type="PROSITE" id="PS50885"/>
    </source>
</evidence>
<reference evidence="9 10" key="1">
    <citation type="submission" date="2021-03" db="EMBL/GenBank/DDBJ databases">
        <title>Genomic Encyclopedia of Type Strains, Phase IV (KMG-IV): sequencing the most valuable type-strain genomes for metagenomic binning, comparative biology and taxonomic classification.</title>
        <authorList>
            <person name="Goeker M."/>
        </authorList>
    </citation>
    <scope>NUCLEOTIDE SEQUENCE [LARGE SCALE GENOMIC DNA]</scope>
    <source>
        <strain evidence="9 10">DSM 26048</strain>
    </source>
</reference>
<evidence type="ECO:0000256" key="7">
    <source>
        <dbReference type="SAM" id="Phobius"/>
    </source>
</evidence>
<feature type="domain" description="HAMP" evidence="8">
    <location>
        <begin position="300"/>
        <end position="352"/>
    </location>
</feature>
<dbReference type="GO" id="GO:0016301">
    <property type="term" value="F:kinase activity"/>
    <property type="evidence" value="ECO:0007669"/>
    <property type="project" value="UniProtKB-KW"/>
</dbReference>
<evidence type="ECO:0000313" key="9">
    <source>
        <dbReference type="EMBL" id="MBP1989466.1"/>
    </source>
</evidence>
<gene>
    <name evidence="9" type="ORF">J2Z66_001061</name>
</gene>
<accession>A0ABS4IPH0</accession>
<protein>
    <submittedName>
        <fullName evidence="9">Sensor histidine kinase YesM</fullName>
    </submittedName>
</protein>
<dbReference type="PANTHER" id="PTHR34220:SF7">
    <property type="entry name" value="SENSOR HISTIDINE KINASE YPDA"/>
    <property type="match status" value="1"/>
</dbReference>
<proteinExistence type="predicted"/>
<keyword evidence="4" id="KW-0808">Transferase</keyword>
<dbReference type="Proteomes" id="UP001519287">
    <property type="component" value="Unassembled WGS sequence"/>
</dbReference>
<evidence type="ECO:0000256" key="3">
    <source>
        <dbReference type="ARBA" id="ARBA00022553"/>
    </source>
</evidence>
<dbReference type="InterPro" id="IPR036890">
    <property type="entry name" value="HATPase_C_sf"/>
</dbReference>
<dbReference type="SMART" id="SM00387">
    <property type="entry name" value="HATPase_c"/>
    <property type="match status" value="1"/>
</dbReference>
<sequence>MFFTYSRKVFTGLWNLFASKLFNKMILIYSLLTLLPLMLVIGIFYYKSSYILEAKITDAKKQSLVEMVDKIDGYLQDVADMAVRIQKDDFVETTLREDYFNAETVMESGRSLRVNQRLSDLMESNEFIDAIYIMNANRQLYYSESEFRLESMEALEAMAQEQPDAFVWAPFADHGRLAGAMEITNFSTGKKAGLIMIMLRPDRIAKAYSSYGSTEFNMTNTGGLILSNADPERVGTRFKPSANKEIIVLERQSAYSGFRFISLFSKAAFHQEIDSLAYFTLLITGVTWVLVLLLTVIVLRHVTTPLTRLSRLMGKAQKEVYETIDNIRTKDEVGRLCVSFNHLITDIRDLIQKVYKVELLNKEAELKAIKAQINPHFLYNTLESINIMAKELGSSSIPDMIRLLAEIFRFSISPGSDLIPLANELQFVSYYLQLAKYRYEERLIWTMDVSDELRQVIVPKLILQPLVENAIIHGIDRTAIQGVIAIRAYIEVYDLIIEIEDNGPGPELSSRDGRSSGIGLNNVRQRIELLYGNRYGLTIGHVGPQQAGALVRLRLPITLMKEGIS</sequence>
<dbReference type="InterPro" id="IPR003594">
    <property type="entry name" value="HATPase_dom"/>
</dbReference>
<keyword evidence="5 9" id="KW-0418">Kinase</keyword>